<sequence length="281" mass="32349">MIVDFFCPRWGSEHIPWDTFLPMVVQAGYRGIEWFPYGEECNIDEVTALLQKHGLQFTIVMTVLGEQADFAGYLQELKLRLVDLSQIGKNLGGPLCISAQTGREYFSPDQIDAILTCCLGVSRDTGIPIYQETHRNKWSYALHVMPEVLKRHPETMLTLDISHWFCVSESLLEDQQEAMKVAIGRARHLHARIGHTQGSQVADPSLPQYTDTVNAHLRVWDQWTAERKLAGIERLTITPEFGPTPYLVPTHTTKTAWEQQWDLNLWMKDLLNRRYNLFKHS</sequence>
<proteinExistence type="predicted"/>
<accession>A0A4R6IF98</accession>
<dbReference type="InterPro" id="IPR036237">
    <property type="entry name" value="Xyl_isomerase-like_sf"/>
</dbReference>
<organism evidence="1 2">
    <name type="scientific">Pedobacter duraquae</name>
    <dbReference type="NCBI Taxonomy" id="425511"/>
    <lineage>
        <taxon>Bacteria</taxon>
        <taxon>Pseudomonadati</taxon>
        <taxon>Bacteroidota</taxon>
        <taxon>Sphingobacteriia</taxon>
        <taxon>Sphingobacteriales</taxon>
        <taxon>Sphingobacteriaceae</taxon>
        <taxon>Pedobacter</taxon>
    </lineage>
</organism>
<dbReference type="SUPFAM" id="SSF51658">
    <property type="entry name" value="Xylose isomerase-like"/>
    <property type="match status" value="1"/>
</dbReference>
<keyword evidence="2" id="KW-1185">Reference proteome</keyword>
<dbReference type="RefSeq" id="WP_208111064.1">
    <property type="nucleotide sequence ID" value="NZ_SNWM01000006.1"/>
</dbReference>
<name>A0A4R6IF98_9SPHI</name>
<dbReference type="Gene3D" id="3.20.20.150">
    <property type="entry name" value="Divalent-metal-dependent TIM barrel enzymes"/>
    <property type="match status" value="1"/>
</dbReference>
<evidence type="ECO:0000313" key="2">
    <source>
        <dbReference type="Proteomes" id="UP000295499"/>
    </source>
</evidence>
<comment type="caution">
    <text evidence="1">The sequence shown here is derived from an EMBL/GenBank/DDBJ whole genome shotgun (WGS) entry which is preliminary data.</text>
</comment>
<dbReference type="AlphaFoldDB" id="A0A4R6IF98"/>
<gene>
    <name evidence="1" type="ORF">CLV32_4207</name>
</gene>
<evidence type="ECO:0008006" key="3">
    <source>
        <dbReference type="Google" id="ProtNLM"/>
    </source>
</evidence>
<protein>
    <recommendedName>
        <fullName evidence="3">Sugar phosphate isomerase/epimerase</fullName>
    </recommendedName>
</protein>
<reference evidence="1 2" key="1">
    <citation type="submission" date="2019-03" db="EMBL/GenBank/DDBJ databases">
        <title>Genomic Encyclopedia of Archaeal and Bacterial Type Strains, Phase II (KMG-II): from individual species to whole genera.</title>
        <authorList>
            <person name="Goeker M."/>
        </authorList>
    </citation>
    <scope>NUCLEOTIDE SEQUENCE [LARGE SCALE GENOMIC DNA]</scope>
    <source>
        <strain evidence="1 2">DSM 19034</strain>
    </source>
</reference>
<dbReference type="Proteomes" id="UP000295499">
    <property type="component" value="Unassembled WGS sequence"/>
</dbReference>
<evidence type="ECO:0000313" key="1">
    <source>
        <dbReference type="EMBL" id="TDO19585.1"/>
    </source>
</evidence>
<dbReference type="EMBL" id="SNWM01000006">
    <property type="protein sequence ID" value="TDO19585.1"/>
    <property type="molecule type" value="Genomic_DNA"/>
</dbReference>